<evidence type="ECO:0000256" key="7">
    <source>
        <dbReference type="SAM" id="Phobius"/>
    </source>
</evidence>
<evidence type="ECO:0000313" key="9">
    <source>
        <dbReference type="EMBL" id="MCS7481604.1"/>
    </source>
</evidence>
<feature type="transmembrane region" description="Helical" evidence="7">
    <location>
        <begin position="331"/>
        <end position="351"/>
    </location>
</feature>
<feature type="transmembrane region" description="Helical" evidence="7">
    <location>
        <begin position="50"/>
        <end position="69"/>
    </location>
</feature>
<keyword evidence="10" id="KW-1185">Reference proteome</keyword>
<keyword evidence="5 7" id="KW-1133">Transmembrane helix</keyword>
<dbReference type="PRINTS" id="PR01036">
    <property type="entry name" value="TCRTETB"/>
</dbReference>
<dbReference type="PANTHER" id="PTHR42718">
    <property type="entry name" value="MAJOR FACILITATOR SUPERFAMILY MULTIDRUG TRANSPORTER MFSC"/>
    <property type="match status" value="1"/>
</dbReference>
<evidence type="ECO:0000259" key="8">
    <source>
        <dbReference type="PROSITE" id="PS50850"/>
    </source>
</evidence>
<accession>A0A9X3A3C6</accession>
<dbReference type="SUPFAM" id="SSF103473">
    <property type="entry name" value="MFS general substrate transporter"/>
    <property type="match status" value="1"/>
</dbReference>
<feature type="transmembrane region" description="Helical" evidence="7">
    <location>
        <begin position="199"/>
        <end position="217"/>
    </location>
</feature>
<dbReference type="InterPro" id="IPR011701">
    <property type="entry name" value="MFS"/>
</dbReference>
<evidence type="ECO:0000313" key="10">
    <source>
        <dbReference type="Proteomes" id="UP001141259"/>
    </source>
</evidence>
<reference evidence="9" key="1">
    <citation type="submission" date="2022-08" db="EMBL/GenBank/DDBJ databases">
        <authorList>
            <person name="Tistechok S."/>
            <person name="Samborskyy M."/>
            <person name="Roman I."/>
        </authorList>
    </citation>
    <scope>NUCLEOTIDE SEQUENCE</scope>
    <source>
        <strain evidence="9">DSM 103496</strain>
    </source>
</reference>
<feature type="transmembrane region" description="Helical" evidence="7">
    <location>
        <begin position="402"/>
        <end position="421"/>
    </location>
</feature>
<dbReference type="InterPro" id="IPR036259">
    <property type="entry name" value="MFS_trans_sf"/>
</dbReference>
<dbReference type="NCBIfam" id="TIGR00711">
    <property type="entry name" value="efflux_EmrB"/>
    <property type="match status" value="1"/>
</dbReference>
<evidence type="ECO:0000256" key="1">
    <source>
        <dbReference type="ARBA" id="ARBA00004651"/>
    </source>
</evidence>
<comment type="subcellular location">
    <subcellularLocation>
        <location evidence="1">Cell membrane</location>
        <topology evidence="1">Multi-pass membrane protein</topology>
    </subcellularLocation>
</comment>
<evidence type="ECO:0000256" key="3">
    <source>
        <dbReference type="ARBA" id="ARBA00022475"/>
    </source>
</evidence>
<gene>
    <name evidence="9" type="ORF">NZH93_32515</name>
</gene>
<dbReference type="InterPro" id="IPR020846">
    <property type="entry name" value="MFS_dom"/>
</dbReference>
<dbReference type="Proteomes" id="UP001141259">
    <property type="component" value="Unassembled WGS sequence"/>
</dbReference>
<evidence type="ECO:0000256" key="5">
    <source>
        <dbReference type="ARBA" id="ARBA00022989"/>
    </source>
</evidence>
<keyword evidence="6 7" id="KW-0472">Membrane</keyword>
<dbReference type="GO" id="GO:0005886">
    <property type="term" value="C:plasma membrane"/>
    <property type="evidence" value="ECO:0007669"/>
    <property type="project" value="UniProtKB-SubCell"/>
</dbReference>
<dbReference type="GO" id="GO:0022857">
    <property type="term" value="F:transmembrane transporter activity"/>
    <property type="evidence" value="ECO:0007669"/>
    <property type="project" value="InterPro"/>
</dbReference>
<feature type="domain" description="Major facilitator superfamily (MFS) profile" evidence="8">
    <location>
        <begin position="12"/>
        <end position="486"/>
    </location>
</feature>
<dbReference type="Gene3D" id="1.20.1250.20">
    <property type="entry name" value="MFS general substrate transporter like domains"/>
    <property type="match status" value="1"/>
</dbReference>
<feature type="transmembrane region" description="Helical" evidence="7">
    <location>
        <begin position="267"/>
        <end position="285"/>
    </location>
</feature>
<keyword evidence="2" id="KW-0813">Transport</keyword>
<feature type="transmembrane region" description="Helical" evidence="7">
    <location>
        <begin position="165"/>
        <end position="187"/>
    </location>
</feature>
<dbReference type="EMBL" id="JANYMP010000019">
    <property type="protein sequence ID" value="MCS7481604.1"/>
    <property type="molecule type" value="Genomic_DNA"/>
</dbReference>
<dbReference type="RefSeq" id="WP_259627091.1">
    <property type="nucleotide sequence ID" value="NZ_JANYMP010000019.1"/>
</dbReference>
<feature type="transmembrane region" description="Helical" evidence="7">
    <location>
        <begin position="229"/>
        <end position="246"/>
    </location>
</feature>
<feature type="transmembrane region" description="Helical" evidence="7">
    <location>
        <begin position="12"/>
        <end position="30"/>
    </location>
</feature>
<evidence type="ECO:0000256" key="2">
    <source>
        <dbReference type="ARBA" id="ARBA00022448"/>
    </source>
</evidence>
<feature type="transmembrane region" description="Helical" evidence="7">
    <location>
        <begin position="455"/>
        <end position="482"/>
    </location>
</feature>
<dbReference type="AlphaFoldDB" id="A0A9X3A3C6"/>
<dbReference type="Pfam" id="PF07690">
    <property type="entry name" value="MFS_1"/>
    <property type="match status" value="1"/>
</dbReference>
<keyword evidence="4 7" id="KW-0812">Transmembrane</keyword>
<sequence length="490" mass="49801">METRAHPQRWLVLGVLCLSVMVVVLDNTVLNVAIPSISTGLGAGTSDIQWMINAYSLVLAGLLLTSGALSDRFGRKRALVLGLAVFGVGSAVAAYAGTPEALIAARAFMGLGAAFLMPGTLAVLVQLFDERERPRAIAIWAAVSSIGLAGGPVIGGFLIDHFWWGSVFLVNVPVAAFAVAAVVLLVPEPKDPAVRRPDLPGSALSTIAMTLLVWAVISQPEHGWGSARVLTALGVGLVALLAFGWWERHTPEPMLDLAFFADRRFSGAVTGGVLAAFGMGGSLFLLTQHLQSVLGYSPLEAGVRVAPMAVAVLVVSNLCAGLGARFGAGNTMVLGMSGVAAGLLALSFSTADGGYSATLAGLVLIGSGVGIAMPVAANALMSAIPPERAGIASGLNGTLTELGNSFGIAVLGSLLAARFAADLPDALPEGAERSMSSALQAAAGSEELTLAVREAFVSGMSVSLVVGACAALLGGVLSGLMLRRSEKVPA</sequence>
<name>A0A9X3A3C6_9PSEU</name>
<organism evidence="9 10">
    <name type="scientific">Umezawaea endophytica</name>
    <dbReference type="NCBI Taxonomy" id="1654476"/>
    <lineage>
        <taxon>Bacteria</taxon>
        <taxon>Bacillati</taxon>
        <taxon>Actinomycetota</taxon>
        <taxon>Actinomycetes</taxon>
        <taxon>Pseudonocardiales</taxon>
        <taxon>Pseudonocardiaceae</taxon>
        <taxon>Umezawaea</taxon>
    </lineage>
</organism>
<proteinExistence type="predicted"/>
<keyword evidence="3" id="KW-1003">Cell membrane</keyword>
<dbReference type="Gene3D" id="1.20.1720.10">
    <property type="entry name" value="Multidrug resistance protein D"/>
    <property type="match status" value="1"/>
</dbReference>
<feature type="transmembrane region" description="Helical" evidence="7">
    <location>
        <begin position="305"/>
        <end position="324"/>
    </location>
</feature>
<protein>
    <submittedName>
        <fullName evidence="9">MFS transporter</fullName>
    </submittedName>
</protein>
<dbReference type="InterPro" id="IPR005829">
    <property type="entry name" value="Sugar_transporter_CS"/>
</dbReference>
<feature type="transmembrane region" description="Helical" evidence="7">
    <location>
        <begin position="357"/>
        <end position="381"/>
    </location>
</feature>
<dbReference type="CDD" id="cd17321">
    <property type="entry name" value="MFS_MMR_MDR_like"/>
    <property type="match status" value="1"/>
</dbReference>
<dbReference type="PROSITE" id="PS50850">
    <property type="entry name" value="MFS"/>
    <property type="match status" value="1"/>
</dbReference>
<evidence type="ECO:0000256" key="4">
    <source>
        <dbReference type="ARBA" id="ARBA00022692"/>
    </source>
</evidence>
<dbReference type="PANTHER" id="PTHR42718:SF42">
    <property type="entry name" value="EXPORT PROTEIN"/>
    <property type="match status" value="1"/>
</dbReference>
<comment type="caution">
    <text evidence="9">The sequence shown here is derived from an EMBL/GenBank/DDBJ whole genome shotgun (WGS) entry which is preliminary data.</text>
</comment>
<feature type="transmembrane region" description="Helical" evidence="7">
    <location>
        <begin position="78"/>
        <end position="97"/>
    </location>
</feature>
<dbReference type="PROSITE" id="PS00216">
    <property type="entry name" value="SUGAR_TRANSPORT_1"/>
    <property type="match status" value="1"/>
</dbReference>
<evidence type="ECO:0000256" key="6">
    <source>
        <dbReference type="ARBA" id="ARBA00023136"/>
    </source>
</evidence>
<dbReference type="InterPro" id="IPR004638">
    <property type="entry name" value="EmrB-like"/>
</dbReference>
<feature type="transmembrane region" description="Helical" evidence="7">
    <location>
        <begin position="137"/>
        <end position="159"/>
    </location>
</feature>
<feature type="transmembrane region" description="Helical" evidence="7">
    <location>
        <begin position="103"/>
        <end position="125"/>
    </location>
</feature>